<dbReference type="OrthoDB" id="1433117at2759"/>
<accession>A0A371GVT4</accession>
<evidence type="ECO:0000313" key="3">
    <source>
        <dbReference type="Proteomes" id="UP000257109"/>
    </source>
</evidence>
<dbReference type="EMBL" id="QJKJ01004314">
    <property type="protein sequence ID" value="RDX94655.1"/>
    <property type="molecule type" value="Genomic_DNA"/>
</dbReference>
<comment type="caution">
    <text evidence="2">The sequence shown here is derived from an EMBL/GenBank/DDBJ whole genome shotgun (WGS) entry which is preliminary data.</text>
</comment>
<dbReference type="AlphaFoldDB" id="A0A371GVT4"/>
<name>A0A371GVT4_MUCPR</name>
<protein>
    <submittedName>
        <fullName evidence="2">Uncharacterized protein</fullName>
    </submittedName>
</protein>
<organism evidence="2 3">
    <name type="scientific">Mucuna pruriens</name>
    <name type="common">Velvet bean</name>
    <name type="synonym">Dolichos pruriens</name>
    <dbReference type="NCBI Taxonomy" id="157652"/>
    <lineage>
        <taxon>Eukaryota</taxon>
        <taxon>Viridiplantae</taxon>
        <taxon>Streptophyta</taxon>
        <taxon>Embryophyta</taxon>
        <taxon>Tracheophyta</taxon>
        <taxon>Spermatophyta</taxon>
        <taxon>Magnoliopsida</taxon>
        <taxon>eudicotyledons</taxon>
        <taxon>Gunneridae</taxon>
        <taxon>Pentapetalae</taxon>
        <taxon>rosids</taxon>
        <taxon>fabids</taxon>
        <taxon>Fabales</taxon>
        <taxon>Fabaceae</taxon>
        <taxon>Papilionoideae</taxon>
        <taxon>50 kb inversion clade</taxon>
        <taxon>NPAAA clade</taxon>
        <taxon>indigoferoid/millettioid clade</taxon>
        <taxon>Phaseoleae</taxon>
        <taxon>Mucuna</taxon>
    </lineage>
</organism>
<reference evidence="2" key="1">
    <citation type="submission" date="2018-05" db="EMBL/GenBank/DDBJ databases">
        <title>Draft genome of Mucuna pruriens seed.</title>
        <authorList>
            <person name="Nnadi N.E."/>
            <person name="Vos R."/>
            <person name="Hasami M.H."/>
            <person name="Devisetty U.K."/>
            <person name="Aguiy J.C."/>
        </authorList>
    </citation>
    <scope>NUCLEOTIDE SEQUENCE [LARGE SCALE GENOMIC DNA]</scope>
    <source>
        <strain evidence="2">JCA_2017</strain>
    </source>
</reference>
<keyword evidence="3" id="KW-1185">Reference proteome</keyword>
<feature type="non-terminal residue" evidence="2">
    <location>
        <position position="1"/>
    </location>
</feature>
<evidence type="ECO:0000256" key="1">
    <source>
        <dbReference type="SAM" id="Coils"/>
    </source>
</evidence>
<gene>
    <name evidence="2" type="ORF">CR513_22936</name>
</gene>
<sequence length="101" mass="11431">MPHSSTNEIPFCLSFGTKAVIPVKIGESFPQTALFQSGENREELRENLDLLQEACEVAQIIEYVIKAQAAKRQGKRLSSWVIEKVRNGAYRLENLDNKKIP</sequence>
<feature type="coiled-coil region" evidence="1">
    <location>
        <begin position="34"/>
        <end position="61"/>
    </location>
</feature>
<proteinExistence type="predicted"/>
<keyword evidence="1" id="KW-0175">Coiled coil</keyword>
<evidence type="ECO:0000313" key="2">
    <source>
        <dbReference type="EMBL" id="RDX94655.1"/>
    </source>
</evidence>
<dbReference type="Proteomes" id="UP000257109">
    <property type="component" value="Unassembled WGS sequence"/>
</dbReference>